<comment type="caution">
    <text evidence="2">The sequence shown here is derived from an EMBL/GenBank/DDBJ whole genome shotgun (WGS) entry which is preliminary data.</text>
</comment>
<keyword evidence="3" id="KW-1185">Reference proteome</keyword>
<dbReference type="EMBL" id="WXEW01000006">
    <property type="protein sequence ID" value="NAS24072.1"/>
    <property type="molecule type" value="Genomic_DNA"/>
</dbReference>
<dbReference type="RefSeq" id="WP_161481297.1">
    <property type="nucleotide sequence ID" value="NZ_WXEW01000006.1"/>
</dbReference>
<feature type="transmembrane region" description="Helical" evidence="1">
    <location>
        <begin position="6"/>
        <end position="28"/>
    </location>
</feature>
<organism evidence="2 3">
    <name type="scientific">Herbidospora solisilvae</name>
    <dbReference type="NCBI Taxonomy" id="2696284"/>
    <lineage>
        <taxon>Bacteria</taxon>
        <taxon>Bacillati</taxon>
        <taxon>Actinomycetota</taxon>
        <taxon>Actinomycetes</taxon>
        <taxon>Streptosporangiales</taxon>
        <taxon>Streptosporangiaceae</taxon>
        <taxon>Herbidospora</taxon>
    </lineage>
</organism>
<name>A0A7C9NJC9_9ACTN</name>
<proteinExistence type="predicted"/>
<accession>A0A7C9NJC9</accession>
<keyword evidence="1" id="KW-0472">Membrane</keyword>
<evidence type="ECO:0000256" key="1">
    <source>
        <dbReference type="SAM" id="Phobius"/>
    </source>
</evidence>
<sequence>MDKVGLANIGTAAAGLSAVVAVFVQAYFSVMSHELGERQLELTRKQLEQTDHLQQRQWWGEESRNLLAFAGRVSYGLFAEDGVIRLKVKNENTSPVRVYTLMKVGAKAVKNWRFDIASCEETSFDSPEGIGEYLVIVGRNGQYLSAGADSRVVSYDEIFARFGERNESGAVVVKYDPVPNRAVSKVEPCT</sequence>
<evidence type="ECO:0000313" key="3">
    <source>
        <dbReference type="Proteomes" id="UP000479526"/>
    </source>
</evidence>
<protein>
    <submittedName>
        <fullName evidence="2">Uncharacterized protein</fullName>
    </submittedName>
</protein>
<evidence type="ECO:0000313" key="2">
    <source>
        <dbReference type="EMBL" id="NAS24072.1"/>
    </source>
</evidence>
<reference evidence="2 3" key="1">
    <citation type="submission" date="2020-01" db="EMBL/GenBank/DDBJ databases">
        <title>Herbidospora sp. NEAU-GS84 nov., a novel actinomycete isolated from soil.</title>
        <authorList>
            <person name="Han L."/>
        </authorList>
    </citation>
    <scope>NUCLEOTIDE SEQUENCE [LARGE SCALE GENOMIC DNA]</scope>
    <source>
        <strain evidence="2 3">NEAU-GS84</strain>
    </source>
</reference>
<gene>
    <name evidence="2" type="ORF">GT755_20560</name>
</gene>
<keyword evidence="1" id="KW-0812">Transmembrane</keyword>
<keyword evidence="1" id="KW-1133">Transmembrane helix</keyword>
<dbReference type="Proteomes" id="UP000479526">
    <property type="component" value="Unassembled WGS sequence"/>
</dbReference>
<dbReference type="AlphaFoldDB" id="A0A7C9NJC9"/>